<protein>
    <submittedName>
        <fullName evidence="2">Uncharacterized protein</fullName>
    </submittedName>
</protein>
<dbReference type="EnsemblMetazoa" id="Aqu2.1.42992_001">
    <property type="protein sequence ID" value="Aqu2.1.42992_001"/>
    <property type="gene ID" value="Aqu2.1.42992"/>
</dbReference>
<accession>A0A1X7VSC2</accession>
<sequence>MLCVDHYACIIIVTIVIIDIIIHIVTCVILTVAIIISIYRQTVNMTYDVL</sequence>
<evidence type="ECO:0000313" key="2">
    <source>
        <dbReference type="EnsemblMetazoa" id="Aqu2.1.42992_001"/>
    </source>
</evidence>
<name>A0A1X7VSC2_AMPQE</name>
<keyword evidence="1" id="KW-0472">Membrane</keyword>
<feature type="transmembrane region" description="Helical" evidence="1">
    <location>
        <begin position="7"/>
        <end position="39"/>
    </location>
</feature>
<organism evidence="2">
    <name type="scientific">Amphimedon queenslandica</name>
    <name type="common">Sponge</name>
    <dbReference type="NCBI Taxonomy" id="400682"/>
    <lineage>
        <taxon>Eukaryota</taxon>
        <taxon>Metazoa</taxon>
        <taxon>Porifera</taxon>
        <taxon>Demospongiae</taxon>
        <taxon>Heteroscleromorpha</taxon>
        <taxon>Haplosclerida</taxon>
        <taxon>Niphatidae</taxon>
        <taxon>Amphimedon</taxon>
    </lineage>
</organism>
<proteinExistence type="predicted"/>
<dbReference type="InParanoid" id="A0A1X7VSC2"/>
<reference evidence="2" key="1">
    <citation type="submission" date="2017-05" db="UniProtKB">
        <authorList>
            <consortium name="EnsemblMetazoa"/>
        </authorList>
    </citation>
    <scope>IDENTIFICATION</scope>
</reference>
<evidence type="ECO:0000256" key="1">
    <source>
        <dbReference type="SAM" id="Phobius"/>
    </source>
</evidence>
<dbReference type="AlphaFoldDB" id="A0A1X7VSC2"/>
<keyword evidence="1" id="KW-0812">Transmembrane</keyword>
<keyword evidence="1" id="KW-1133">Transmembrane helix</keyword>